<comment type="caution">
    <text evidence="8">The sequence shown here is derived from an EMBL/GenBank/DDBJ whole genome shotgun (WGS) entry which is preliminary data.</text>
</comment>
<keyword evidence="5" id="KW-1015">Disulfide bond</keyword>
<dbReference type="SUPFAM" id="SSF69000">
    <property type="entry name" value="FAD-dependent thiol oxidase"/>
    <property type="match status" value="1"/>
</dbReference>
<dbReference type="EC" id="1.8.3.2" evidence="6"/>
<dbReference type="GO" id="GO:0016971">
    <property type="term" value="F:flavin-dependent sulfhydryl oxidase activity"/>
    <property type="evidence" value="ECO:0007669"/>
    <property type="project" value="InterPro"/>
</dbReference>
<evidence type="ECO:0000256" key="1">
    <source>
        <dbReference type="ARBA" id="ARBA00001974"/>
    </source>
</evidence>
<keyword evidence="6" id="KW-1133">Transmembrane helix</keyword>
<dbReference type="GO" id="GO:0050660">
    <property type="term" value="F:flavin adenine dinucleotide binding"/>
    <property type="evidence" value="ECO:0007669"/>
    <property type="project" value="TreeGrafter"/>
</dbReference>
<keyword evidence="2 6" id="KW-0285">Flavoprotein</keyword>
<dbReference type="GeneID" id="77675893"/>
<dbReference type="GO" id="GO:0005739">
    <property type="term" value="C:mitochondrion"/>
    <property type="evidence" value="ECO:0007669"/>
    <property type="project" value="TreeGrafter"/>
</dbReference>
<dbReference type="RefSeq" id="XP_052905319.1">
    <property type="nucleotide sequence ID" value="XM_053048559.1"/>
</dbReference>
<evidence type="ECO:0000313" key="9">
    <source>
        <dbReference type="Proteomes" id="UP000054524"/>
    </source>
</evidence>
<keyword evidence="9" id="KW-1185">Reference proteome</keyword>
<reference evidence="8 9" key="1">
    <citation type="journal article" date="2014" name="Genome Announc.">
        <title>Genome Sequence of the Microsporidian Species Nematocida sp1 Strain ERTm6 (ATCC PRA-372).</title>
        <authorList>
            <person name="Bakowski M.A."/>
            <person name="Priest M."/>
            <person name="Young S."/>
            <person name="Cuomo C.A."/>
            <person name="Troemel E.R."/>
        </authorList>
    </citation>
    <scope>NUCLEOTIDE SEQUENCE [LARGE SCALE GENOMIC DNA]</scope>
    <source>
        <strain evidence="8 9">ERTm6</strain>
    </source>
</reference>
<keyword evidence="6" id="KW-0472">Membrane</keyword>
<dbReference type="FunFam" id="1.20.120.310:FF:000002">
    <property type="entry name" value="Sulfhydryl oxidase"/>
    <property type="match status" value="1"/>
</dbReference>
<feature type="domain" description="ERV/ALR sulfhydryl oxidase" evidence="7">
    <location>
        <begin position="54"/>
        <end position="155"/>
    </location>
</feature>
<comment type="cofactor">
    <cofactor evidence="1 6">
        <name>FAD</name>
        <dbReference type="ChEBI" id="CHEBI:57692"/>
    </cofactor>
</comment>
<gene>
    <name evidence="8" type="ORF">NESG_00920</name>
</gene>
<evidence type="ECO:0000313" key="8">
    <source>
        <dbReference type="EMBL" id="KFG26764.1"/>
    </source>
</evidence>
<dbReference type="InterPro" id="IPR017905">
    <property type="entry name" value="ERV/ALR_sulphydryl_oxidase"/>
</dbReference>
<keyword evidence="6" id="KW-0812">Transmembrane</keyword>
<dbReference type="InterPro" id="IPR039799">
    <property type="entry name" value="ALR/ERV"/>
</dbReference>
<accession>A0A086J3P6</accession>
<dbReference type="InterPro" id="IPR036774">
    <property type="entry name" value="ERV/ALR_sulphydryl_oxid_sf"/>
</dbReference>
<proteinExistence type="predicted"/>
<evidence type="ECO:0000256" key="2">
    <source>
        <dbReference type="ARBA" id="ARBA00022630"/>
    </source>
</evidence>
<protein>
    <recommendedName>
        <fullName evidence="6">Sulfhydryl oxidase</fullName>
        <ecNumber evidence="6">1.8.3.2</ecNumber>
    </recommendedName>
</protein>
<evidence type="ECO:0000256" key="6">
    <source>
        <dbReference type="RuleBase" id="RU371123"/>
    </source>
</evidence>
<evidence type="ECO:0000256" key="4">
    <source>
        <dbReference type="ARBA" id="ARBA00023002"/>
    </source>
</evidence>
<comment type="catalytic activity">
    <reaction evidence="6">
        <text>2 R'C(R)SH + O2 = R'C(R)S-S(R)CR' + H2O2</text>
        <dbReference type="Rhea" id="RHEA:17357"/>
        <dbReference type="ChEBI" id="CHEBI:15379"/>
        <dbReference type="ChEBI" id="CHEBI:16240"/>
        <dbReference type="ChEBI" id="CHEBI:16520"/>
        <dbReference type="ChEBI" id="CHEBI:17412"/>
        <dbReference type="EC" id="1.8.3.2"/>
    </reaction>
</comment>
<dbReference type="PANTHER" id="PTHR12645:SF1">
    <property type="entry name" value="FAD-LINKED SULFHYDRYL OXIDASE ERV2"/>
    <property type="match status" value="1"/>
</dbReference>
<dbReference type="Proteomes" id="UP000054524">
    <property type="component" value="Unassembled WGS sequence"/>
</dbReference>
<dbReference type="Pfam" id="PF04777">
    <property type="entry name" value="Evr1_Alr"/>
    <property type="match status" value="1"/>
</dbReference>
<name>A0A086J3P6_NEMA1</name>
<evidence type="ECO:0000256" key="3">
    <source>
        <dbReference type="ARBA" id="ARBA00022827"/>
    </source>
</evidence>
<evidence type="ECO:0000259" key="7">
    <source>
        <dbReference type="PROSITE" id="PS51324"/>
    </source>
</evidence>
<evidence type="ECO:0000256" key="5">
    <source>
        <dbReference type="ARBA" id="ARBA00023157"/>
    </source>
</evidence>
<dbReference type="HOGENOM" id="CLU_070631_2_2_1"/>
<feature type="transmembrane region" description="Helical" evidence="6">
    <location>
        <begin position="6"/>
        <end position="27"/>
    </location>
</feature>
<dbReference type="PANTHER" id="PTHR12645">
    <property type="entry name" value="ALR/ERV"/>
    <property type="match status" value="1"/>
</dbReference>
<sequence>MRKEGVLAKVFLSIIGIWVVLTGYKLARRKYLQSTQLKARRTGEWDSFYNMPKTKEERKTELGRGTWALIHTIAAKYPPYPTREHQANVLKFIDLLTKIFPCEDCRGHFKNLVETFPPKVSGRAEFGGWACQAHNIVNKRLGKQEFDCTRLDDRWDCGCK</sequence>
<dbReference type="EMBL" id="AKIJ01000002">
    <property type="protein sequence ID" value="KFG26764.1"/>
    <property type="molecule type" value="Genomic_DNA"/>
</dbReference>
<keyword evidence="3 6" id="KW-0274">FAD</keyword>
<dbReference type="OrthoDB" id="59470at2759"/>
<keyword evidence="4 6" id="KW-0560">Oxidoreductase</keyword>
<dbReference type="PROSITE" id="PS51324">
    <property type="entry name" value="ERV_ALR"/>
    <property type="match status" value="1"/>
</dbReference>
<dbReference type="AlphaFoldDB" id="A0A086J3P6"/>
<organism evidence="8 9">
    <name type="scientific">Nematocida ausubeli (strain ATCC PRA-371 / ERTm2)</name>
    <name type="common">Nematode killer fungus</name>
    <dbReference type="NCBI Taxonomy" id="1913371"/>
    <lineage>
        <taxon>Eukaryota</taxon>
        <taxon>Fungi</taxon>
        <taxon>Fungi incertae sedis</taxon>
        <taxon>Microsporidia</taxon>
        <taxon>Nematocida</taxon>
    </lineage>
</organism>
<dbReference type="Gene3D" id="1.20.120.310">
    <property type="entry name" value="ERV/ALR sulfhydryl oxidase domain"/>
    <property type="match status" value="1"/>
</dbReference>